<protein>
    <recommendedName>
        <fullName evidence="1">Luciferase-like domain-containing protein</fullName>
    </recommendedName>
</protein>
<dbReference type="AlphaFoldDB" id="X0YH88"/>
<feature type="domain" description="Luciferase-like" evidence="1">
    <location>
        <begin position="8"/>
        <end position="163"/>
    </location>
</feature>
<dbReference type="InterPro" id="IPR050564">
    <property type="entry name" value="F420-G6PD/mer"/>
</dbReference>
<dbReference type="SUPFAM" id="SSF51679">
    <property type="entry name" value="Bacterial luciferase-like"/>
    <property type="match status" value="1"/>
</dbReference>
<comment type="caution">
    <text evidence="2">The sequence shown here is derived from an EMBL/GenBank/DDBJ whole genome shotgun (WGS) entry which is preliminary data.</text>
</comment>
<organism evidence="2">
    <name type="scientific">marine sediment metagenome</name>
    <dbReference type="NCBI Taxonomy" id="412755"/>
    <lineage>
        <taxon>unclassified sequences</taxon>
        <taxon>metagenomes</taxon>
        <taxon>ecological metagenomes</taxon>
    </lineage>
</organism>
<dbReference type="Pfam" id="PF00296">
    <property type="entry name" value="Bac_luciferase"/>
    <property type="match status" value="1"/>
</dbReference>
<dbReference type="PANTHER" id="PTHR43244">
    <property type="match status" value="1"/>
</dbReference>
<proteinExistence type="predicted"/>
<dbReference type="InterPro" id="IPR036661">
    <property type="entry name" value="Luciferase-like_sf"/>
</dbReference>
<dbReference type="EMBL" id="BARS01051557">
    <property type="protein sequence ID" value="GAG46547.1"/>
    <property type="molecule type" value="Genomic_DNA"/>
</dbReference>
<evidence type="ECO:0000313" key="2">
    <source>
        <dbReference type="EMBL" id="GAG46547.1"/>
    </source>
</evidence>
<gene>
    <name evidence="2" type="ORF">S01H1_76773</name>
</gene>
<dbReference type="PANTHER" id="PTHR43244:SF2">
    <property type="entry name" value="CONSERVED HYPOTHETICAL ALANINE AND PROLINE-RICH PROTEIN"/>
    <property type="match status" value="1"/>
</dbReference>
<reference evidence="2" key="1">
    <citation type="journal article" date="2014" name="Front. Microbiol.">
        <title>High frequency of phylogenetically diverse reductive dehalogenase-homologous genes in deep subseafloor sedimentary metagenomes.</title>
        <authorList>
            <person name="Kawai M."/>
            <person name="Futagami T."/>
            <person name="Toyoda A."/>
            <person name="Takaki Y."/>
            <person name="Nishi S."/>
            <person name="Hori S."/>
            <person name="Arai W."/>
            <person name="Tsubouchi T."/>
            <person name="Morono Y."/>
            <person name="Uchiyama I."/>
            <person name="Ito T."/>
            <person name="Fujiyama A."/>
            <person name="Inagaki F."/>
            <person name="Takami H."/>
        </authorList>
    </citation>
    <scope>NUCLEOTIDE SEQUENCE</scope>
    <source>
        <strain evidence="2">Expedition CK06-06</strain>
    </source>
</reference>
<name>X0YH88_9ZZZZ</name>
<dbReference type="CDD" id="cd01097">
    <property type="entry name" value="Tetrahydromethanopterin_reductase"/>
    <property type="match status" value="1"/>
</dbReference>
<evidence type="ECO:0000259" key="1">
    <source>
        <dbReference type="Pfam" id="PF00296"/>
    </source>
</evidence>
<feature type="non-terminal residue" evidence="2">
    <location>
        <position position="163"/>
    </location>
</feature>
<sequence>MKLGIILTGGSARADVQLAQRAEAAGFDYAFTIEFFNRHGYVPLGAIAQVTDRIQLGTGIANAFTRTPLLHASAAMDLDELSGGRMIVGLGSATRRMNEDWYGVPFSRPAARMRELVELLRAAFRAQKGGGFRWDGEFWQLNVPIYARPAAPRVDIPVWIAAV</sequence>
<dbReference type="InterPro" id="IPR011251">
    <property type="entry name" value="Luciferase-like_dom"/>
</dbReference>
<dbReference type="GO" id="GO:0016705">
    <property type="term" value="F:oxidoreductase activity, acting on paired donors, with incorporation or reduction of molecular oxygen"/>
    <property type="evidence" value="ECO:0007669"/>
    <property type="project" value="InterPro"/>
</dbReference>
<dbReference type="Gene3D" id="3.20.20.30">
    <property type="entry name" value="Luciferase-like domain"/>
    <property type="match status" value="1"/>
</dbReference>
<accession>X0YH88</accession>